<dbReference type="OrthoDB" id="2019504at2759"/>
<evidence type="ECO:0000256" key="4">
    <source>
        <dbReference type="ARBA" id="ARBA00023242"/>
    </source>
</evidence>
<dbReference type="Pfam" id="PF05997">
    <property type="entry name" value="Nop52"/>
    <property type="match status" value="1"/>
</dbReference>
<dbReference type="GO" id="GO:0005634">
    <property type="term" value="C:nucleus"/>
    <property type="evidence" value="ECO:0007669"/>
    <property type="project" value="UniProtKB-SubCell"/>
</dbReference>
<keyword evidence="6" id="KW-1185">Reference proteome</keyword>
<dbReference type="GO" id="GO:0030688">
    <property type="term" value="C:preribosome, small subunit precursor"/>
    <property type="evidence" value="ECO:0007669"/>
    <property type="project" value="InterPro"/>
</dbReference>
<evidence type="ECO:0008006" key="7">
    <source>
        <dbReference type="Google" id="ProtNLM"/>
    </source>
</evidence>
<keyword evidence="4" id="KW-0539">Nucleus</keyword>
<gene>
    <name evidence="5" type="ORF">M413DRAFT_22356</name>
</gene>
<evidence type="ECO:0000313" key="5">
    <source>
        <dbReference type="EMBL" id="KIM47748.1"/>
    </source>
</evidence>
<reference evidence="6" key="2">
    <citation type="submission" date="2015-01" db="EMBL/GenBank/DDBJ databases">
        <title>Evolutionary Origins and Diversification of the Mycorrhizal Mutualists.</title>
        <authorList>
            <consortium name="DOE Joint Genome Institute"/>
            <consortium name="Mycorrhizal Genomics Consortium"/>
            <person name="Kohler A."/>
            <person name="Kuo A."/>
            <person name="Nagy L.G."/>
            <person name="Floudas D."/>
            <person name="Copeland A."/>
            <person name="Barry K.W."/>
            <person name="Cichocki N."/>
            <person name="Veneault-Fourrey C."/>
            <person name="LaButti K."/>
            <person name="Lindquist E.A."/>
            <person name="Lipzen A."/>
            <person name="Lundell T."/>
            <person name="Morin E."/>
            <person name="Murat C."/>
            <person name="Riley R."/>
            <person name="Ohm R."/>
            <person name="Sun H."/>
            <person name="Tunlid A."/>
            <person name="Henrissat B."/>
            <person name="Grigoriev I.V."/>
            <person name="Hibbett D.S."/>
            <person name="Martin F."/>
        </authorList>
    </citation>
    <scope>NUCLEOTIDE SEQUENCE [LARGE SCALE GENOMIC DNA]</scope>
    <source>
        <strain evidence="6">h7</strain>
    </source>
</reference>
<dbReference type="PANTHER" id="PTHR13026:SF0">
    <property type="entry name" value="RIBOSOMAL RNA PROCESSING 1B"/>
    <property type="match status" value="1"/>
</dbReference>
<accession>A0A0C2YD69</accession>
<protein>
    <recommendedName>
        <fullName evidence="7">Nop52-domain-containing protein</fullName>
    </recommendedName>
</protein>
<evidence type="ECO:0000256" key="1">
    <source>
        <dbReference type="ARBA" id="ARBA00004123"/>
    </source>
</evidence>
<reference evidence="5 6" key="1">
    <citation type="submission" date="2014-04" db="EMBL/GenBank/DDBJ databases">
        <authorList>
            <consortium name="DOE Joint Genome Institute"/>
            <person name="Kuo A."/>
            <person name="Gay G."/>
            <person name="Dore J."/>
            <person name="Kohler A."/>
            <person name="Nagy L.G."/>
            <person name="Floudas D."/>
            <person name="Copeland A."/>
            <person name="Barry K.W."/>
            <person name="Cichocki N."/>
            <person name="Veneault-Fourrey C."/>
            <person name="LaButti K."/>
            <person name="Lindquist E.A."/>
            <person name="Lipzen A."/>
            <person name="Lundell T."/>
            <person name="Morin E."/>
            <person name="Murat C."/>
            <person name="Sun H."/>
            <person name="Tunlid A."/>
            <person name="Henrissat B."/>
            <person name="Grigoriev I.V."/>
            <person name="Hibbett D.S."/>
            <person name="Martin F."/>
            <person name="Nordberg H.P."/>
            <person name="Cantor M.N."/>
            <person name="Hua S.X."/>
        </authorList>
    </citation>
    <scope>NUCLEOTIDE SEQUENCE [LARGE SCALE GENOMIC DNA]</scope>
    <source>
        <strain evidence="6">h7</strain>
    </source>
</reference>
<dbReference type="InterPro" id="IPR010301">
    <property type="entry name" value="RRP1"/>
</dbReference>
<comment type="similarity">
    <text evidence="2">Belongs to the RRP1 family.</text>
</comment>
<proteinExistence type="inferred from homology"/>
<dbReference type="PANTHER" id="PTHR13026">
    <property type="entry name" value="NNP-1 PROTEIN NOVEL NUCLEAR PROTEIN 1 NOP52"/>
    <property type="match status" value="1"/>
</dbReference>
<sequence length="312" mass="35138">MSVLPSAGGPPLGKYLASTDKKTRDKAIKSLSLFLSDGQNAISKPDMDKLWKGIFYCFWMSDKPLVQQGLATELAELILTITTTSGSLLFLRGFWETTVREWNGIDRLRIDKYYMLIRRFVNATFRLLLRSRWDKASCQEYNDILTGEGGPLCSGDIRVPASLAYHIADIYVEELDKALGGVSLPSPAPLAILLEPFFTLAARTPTAVTYKRIQNALLDPLFTALVHEQFPEDEPPKSKRIRLAAETPSSSHLVSNACYSDSEEGPINGSILKKKLLRRIFEVASHPDTRDSNRRKMYALWKESYEEEPDDE</sequence>
<evidence type="ECO:0000256" key="2">
    <source>
        <dbReference type="ARBA" id="ARBA00006374"/>
    </source>
</evidence>
<comment type="subcellular location">
    <subcellularLocation>
        <location evidence="1">Nucleus</location>
    </subcellularLocation>
</comment>
<dbReference type="EMBL" id="KN831769">
    <property type="protein sequence ID" value="KIM47748.1"/>
    <property type="molecule type" value="Genomic_DNA"/>
</dbReference>
<dbReference type="STRING" id="686832.A0A0C2YD69"/>
<evidence type="ECO:0000256" key="3">
    <source>
        <dbReference type="ARBA" id="ARBA00022552"/>
    </source>
</evidence>
<keyword evidence="3" id="KW-0698">rRNA processing</keyword>
<dbReference type="GO" id="GO:0006364">
    <property type="term" value="P:rRNA processing"/>
    <property type="evidence" value="ECO:0007669"/>
    <property type="project" value="UniProtKB-KW"/>
</dbReference>
<dbReference type="Proteomes" id="UP000053424">
    <property type="component" value="Unassembled WGS sequence"/>
</dbReference>
<dbReference type="AlphaFoldDB" id="A0A0C2YD69"/>
<dbReference type="HOGENOM" id="CLU_022876_1_0_1"/>
<organism evidence="5 6">
    <name type="scientific">Hebeloma cylindrosporum</name>
    <dbReference type="NCBI Taxonomy" id="76867"/>
    <lineage>
        <taxon>Eukaryota</taxon>
        <taxon>Fungi</taxon>
        <taxon>Dikarya</taxon>
        <taxon>Basidiomycota</taxon>
        <taxon>Agaricomycotina</taxon>
        <taxon>Agaricomycetes</taxon>
        <taxon>Agaricomycetidae</taxon>
        <taxon>Agaricales</taxon>
        <taxon>Agaricineae</taxon>
        <taxon>Hymenogastraceae</taxon>
        <taxon>Hebeloma</taxon>
    </lineage>
</organism>
<name>A0A0C2YD69_HEBCY</name>
<evidence type="ECO:0000313" key="6">
    <source>
        <dbReference type="Proteomes" id="UP000053424"/>
    </source>
</evidence>